<feature type="domain" description="RRM" evidence="5">
    <location>
        <begin position="493"/>
        <end position="565"/>
    </location>
</feature>
<feature type="region of interest" description="Disordered" evidence="3">
    <location>
        <begin position="568"/>
        <end position="596"/>
    </location>
</feature>
<dbReference type="InterPro" id="IPR035979">
    <property type="entry name" value="RBD_domain_sf"/>
</dbReference>
<keyword evidence="2" id="KW-0694">RNA-binding</keyword>
<feature type="region of interest" description="Disordered" evidence="3">
    <location>
        <begin position="1254"/>
        <end position="1289"/>
    </location>
</feature>
<feature type="domain" description="RRM" evidence="5">
    <location>
        <begin position="404"/>
        <end position="491"/>
    </location>
</feature>
<dbReference type="CDD" id="cd00590">
    <property type="entry name" value="RRM_SF"/>
    <property type="match status" value="2"/>
</dbReference>
<evidence type="ECO:0000313" key="10">
    <source>
        <dbReference type="WBParaSite" id="HDID_0000732001-mRNA-1"/>
    </source>
</evidence>
<evidence type="ECO:0000256" key="1">
    <source>
        <dbReference type="ARBA" id="ARBA00010883"/>
    </source>
</evidence>
<dbReference type="PANTHER" id="PTHR22775:SF3">
    <property type="entry name" value="SORTING NEXIN-13"/>
    <property type="match status" value="1"/>
</dbReference>
<feature type="domain" description="PX" evidence="6">
    <location>
        <begin position="1279"/>
        <end position="1400"/>
    </location>
</feature>
<accession>A0A158QEF4</accession>
<dbReference type="Pfam" id="PF02194">
    <property type="entry name" value="PXA"/>
    <property type="match status" value="1"/>
</dbReference>
<dbReference type="PROSITE" id="PS50102">
    <property type="entry name" value="RRM"/>
    <property type="match status" value="5"/>
</dbReference>
<feature type="domain" description="PXA" evidence="7">
    <location>
        <begin position="818"/>
        <end position="998"/>
    </location>
</feature>
<dbReference type="SUPFAM" id="SSF54928">
    <property type="entry name" value="RNA-binding domain, RBD"/>
    <property type="match status" value="4"/>
</dbReference>
<name>A0A158QEF4_HYMDI</name>
<evidence type="ECO:0000256" key="3">
    <source>
        <dbReference type="SAM" id="MobiDB-lite"/>
    </source>
</evidence>
<feature type="domain" description="RRM" evidence="5">
    <location>
        <begin position="606"/>
        <end position="675"/>
    </location>
</feature>
<dbReference type="InterPro" id="IPR036871">
    <property type="entry name" value="PX_dom_sf"/>
</dbReference>
<comment type="similarity">
    <text evidence="1">Belongs to the sorting nexin family.</text>
</comment>
<proteinExistence type="inferred from homology"/>
<reference evidence="10" key="1">
    <citation type="submission" date="2016-04" db="UniProtKB">
        <authorList>
            <consortium name="WormBaseParasite"/>
        </authorList>
    </citation>
    <scope>IDENTIFICATION</scope>
</reference>
<sequence>MKITRILLKIFLSIFSTYSLHIPYTLPCQHSYCLEPCLLAQRTGENVQCFNCGKCYPFKEATRNCHLEALITKQLVEERRSLITACDACKTPSLGLRDCQHCRGRVCPSCYQSHYDQVVVAVKASVESISKARKTVRKRQNKLVKKSPQFSQLEEDLKSAIIELKTACDKSLARANVQLDGYFSEYAQSLVKYKSTAKNLKTAIQDASVSSKYVQKMNMCDLLKKRDELKDVPSLARKFLSTVRGLNDEPNPLGIEISKSYSSLIYPIQSLSLIEKEQDTSMSEKDEDDSIGDFNNSTTASTTNQIYVGRLTPKISHLQLKSHFSQYGAIKNVFIPPSRRFGYVTFANKESVLPATAQPFQFIENVKIEVKPFSPKQRHSSSKKSVVESASNINPPKLSEAEQKKVFVGGILPFTTKDTVQSTMLKFGPIKRLDFMPQRGFAVVLFEQPATTDLALSTHWYDIDGKRVELLPYVSRKENDQQSPSIDSSSDLRRIFMGGINPKITEDEIKSSLSCFGLIEKVLINSLKGYALVTFTSVDAANEAIAKHWIIINDKKVELMAFQQGIKKGQKSKQRSESIFPMSSSSSPSKILETNDDHTVEEVSKRKIYVEGIVPPINETMLKTYFSQYGAVIFCQITGQRACLIFESSKGVEAAMRALSHIVVGRSLKIASPASVSPKSSGIAANTPKIDVSVRKLIIKGISEDITYSVLRDYFSNYGPVDYGSVSGAEAWIVFKNAETATLVLNSQPHFIRGRQVSLQSPNNANSLRIELLFFLPEVHWVPLKRKIPISHGLVEVDDKKASISHLKVNYAISGCHEFDVVLNQILDYIINDYIRFWYTSLTNETEFPQQLHAAMAQLMAEVSKRAQRIDWIPFMIEGLPNIVIDHLRIHRRSLERYARSSNSAVPTKFFFDEEMETEVQFCREEVCTSREKELDHFRRITDVFLFAIMPEEDYRLLTVRYLLKEILVNGVLLPTVNILADPDFVNQSIIKLCNESAFTSPYFIQSLRMSTREDELQVVKERIEIFAVKLRGRDSGGDDDTMVKAQINSLNFLENVCNSQIAEIKRGIPRKFDQRMNSAGPGGLGRTSIDLTFADVMSNDAYRVNSEELMSSITSIPSTNEPEDVFDPNSGWDEMKTAELEPTPQQGGGIQEQPEVSEEDQEAMGRIREFGVSMCNLVMRILPQIPEETVKRCLKALSTPLDTIDPNVFIDVEEELIRLLSSEQCFGAFKRSPYYARAVEVFKSSPHDVFLESSRRSGANGAEDVQETPTYSSKSASSSPVSSRPESSVSKMAREGYVVYTLEVTCLSTITGRRSTWRTYRRYSQFDDLHSLIVEQCGRIPNLKLPAKKSFTSVSAEFIEKRRSELDDYLQILCGIDTTRRYPKLHPILSNFLQSEKWERKKGASSLMNPFKAVGSAIISVPDTLFDGFSKMINRRQPLDRSDVNSNSHVSVSSIDEVFNLQRKTQLFRRGTLAILRNIVQTFFGDIMNRRIVEKAKNLISAKQMATYAGILRDVLWPNGSQVQTNGGMSKSATPENSSVRDEAMKLRTRVLCRAVMFGSVAEELASYLGQETTREGVQRVFDLLQQPCLNRRLVHCLLEAITRLLLADQTAQLNEIYAQDYSRHSN</sequence>
<dbReference type="GO" id="GO:0035091">
    <property type="term" value="F:phosphatidylinositol binding"/>
    <property type="evidence" value="ECO:0007669"/>
    <property type="project" value="InterPro"/>
</dbReference>
<feature type="domain" description="RRM" evidence="5">
    <location>
        <begin position="695"/>
        <end position="771"/>
    </location>
</feature>
<dbReference type="Proteomes" id="UP000274504">
    <property type="component" value="Unassembled WGS sequence"/>
</dbReference>
<evidence type="ECO:0000259" key="7">
    <source>
        <dbReference type="PROSITE" id="PS51207"/>
    </source>
</evidence>
<reference evidence="8 9" key="2">
    <citation type="submission" date="2018-11" db="EMBL/GenBank/DDBJ databases">
        <authorList>
            <consortium name="Pathogen Informatics"/>
        </authorList>
    </citation>
    <scope>NUCLEOTIDE SEQUENCE [LARGE SCALE GENOMIC DNA]</scope>
</reference>
<feature type="compositionally biased region" description="Low complexity" evidence="3">
    <location>
        <begin position="1273"/>
        <end position="1289"/>
    </location>
</feature>
<dbReference type="OrthoDB" id="5772781at2759"/>
<dbReference type="SMART" id="SM00312">
    <property type="entry name" value="PX"/>
    <property type="match status" value="1"/>
</dbReference>
<dbReference type="PROSITE" id="PS50195">
    <property type="entry name" value="PX"/>
    <property type="match status" value="1"/>
</dbReference>
<feature type="compositionally biased region" description="Low complexity" evidence="3">
    <location>
        <begin position="577"/>
        <end position="589"/>
    </location>
</feature>
<dbReference type="GO" id="GO:0003723">
    <property type="term" value="F:RNA binding"/>
    <property type="evidence" value="ECO:0007669"/>
    <property type="project" value="UniProtKB-UniRule"/>
</dbReference>
<feature type="region of interest" description="Disordered" evidence="3">
    <location>
        <begin position="1141"/>
        <end position="1161"/>
    </location>
</feature>
<dbReference type="Pfam" id="PF08628">
    <property type="entry name" value="Nexin_C"/>
    <property type="match status" value="1"/>
</dbReference>
<dbReference type="SUPFAM" id="SSF64268">
    <property type="entry name" value="PX domain"/>
    <property type="match status" value="1"/>
</dbReference>
<dbReference type="Gene3D" id="3.30.70.330">
    <property type="match status" value="5"/>
</dbReference>
<dbReference type="SMART" id="SM00360">
    <property type="entry name" value="RRM"/>
    <property type="match status" value="5"/>
</dbReference>
<keyword evidence="4" id="KW-0732">Signal</keyword>
<feature type="signal peptide" evidence="4">
    <location>
        <begin position="1"/>
        <end position="19"/>
    </location>
</feature>
<dbReference type="Pfam" id="PF00076">
    <property type="entry name" value="RRM_1"/>
    <property type="match status" value="3"/>
</dbReference>
<dbReference type="EMBL" id="UYSG01010924">
    <property type="protein sequence ID" value="VDL59636.1"/>
    <property type="molecule type" value="Genomic_DNA"/>
</dbReference>
<evidence type="ECO:0000256" key="2">
    <source>
        <dbReference type="PROSITE-ProRule" id="PRU00176"/>
    </source>
</evidence>
<dbReference type="Pfam" id="PF00787">
    <property type="entry name" value="PX"/>
    <property type="match status" value="1"/>
</dbReference>
<dbReference type="InterPro" id="IPR012677">
    <property type="entry name" value="Nucleotide-bd_a/b_plait_sf"/>
</dbReference>
<feature type="domain" description="RRM" evidence="5">
    <location>
        <begin position="304"/>
        <end position="392"/>
    </location>
</feature>
<dbReference type="InterPro" id="IPR003114">
    <property type="entry name" value="Phox_assoc"/>
</dbReference>
<evidence type="ECO:0000259" key="5">
    <source>
        <dbReference type="PROSITE" id="PS50102"/>
    </source>
</evidence>
<dbReference type="PROSITE" id="PS51207">
    <property type="entry name" value="PXA"/>
    <property type="match status" value="1"/>
</dbReference>
<dbReference type="Gene3D" id="3.30.1520.10">
    <property type="entry name" value="Phox-like domain"/>
    <property type="match status" value="1"/>
</dbReference>
<protein>
    <submittedName>
        <fullName evidence="8 10">Uncharacterized protein</fullName>
    </submittedName>
</protein>
<dbReference type="InterPro" id="IPR001683">
    <property type="entry name" value="PX_dom"/>
</dbReference>
<evidence type="ECO:0000259" key="6">
    <source>
        <dbReference type="PROSITE" id="PS50195"/>
    </source>
</evidence>
<evidence type="ECO:0000313" key="8">
    <source>
        <dbReference type="EMBL" id="VDL59636.1"/>
    </source>
</evidence>
<organism evidence="10">
    <name type="scientific">Hymenolepis diminuta</name>
    <name type="common">Rat tapeworm</name>
    <dbReference type="NCBI Taxonomy" id="6216"/>
    <lineage>
        <taxon>Eukaryota</taxon>
        <taxon>Metazoa</taxon>
        <taxon>Spiralia</taxon>
        <taxon>Lophotrochozoa</taxon>
        <taxon>Platyhelminthes</taxon>
        <taxon>Cestoda</taxon>
        <taxon>Eucestoda</taxon>
        <taxon>Cyclophyllidea</taxon>
        <taxon>Hymenolepididae</taxon>
        <taxon>Hymenolepis</taxon>
    </lineage>
</organism>
<feature type="chain" id="PRO_5043135375" evidence="4">
    <location>
        <begin position="20"/>
        <end position="1628"/>
    </location>
</feature>
<gene>
    <name evidence="8" type="ORF">HDID_LOCUS7318</name>
</gene>
<evidence type="ECO:0000313" key="9">
    <source>
        <dbReference type="Proteomes" id="UP000274504"/>
    </source>
</evidence>
<evidence type="ECO:0000256" key="4">
    <source>
        <dbReference type="SAM" id="SignalP"/>
    </source>
</evidence>
<dbReference type="GO" id="GO:0005769">
    <property type="term" value="C:early endosome"/>
    <property type="evidence" value="ECO:0007669"/>
    <property type="project" value="TreeGrafter"/>
</dbReference>
<dbReference type="PANTHER" id="PTHR22775">
    <property type="entry name" value="SORTING NEXIN"/>
    <property type="match status" value="1"/>
</dbReference>
<dbReference type="InterPro" id="IPR000504">
    <property type="entry name" value="RRM_dom"/>
</dbReference>
<dbReference type="STRING" id="6216.A0A158QEF4"/>
<dbReference type="SMART" id="SM00313">
    <property type="entry name" value="PXA"/>
    <property type="match status" value="1"/>
</dbReference>
<dbReference type="WBParaSite" id="HDID_0000732001-mRNA-1">
    <property type="protein sequence ID" value="HDID_0000732001-mRNA-1"/>
    <property type="gene ID" value="HDID_0000732001"/>
</dbReference>
<dbReference type="InterPro" id="IPR013937">
    <property type="entry name" value="Sorting_nexin_C"/>
</dbReference>